<accession>A0AAV8X8I3</accession>
<keyword evidence="2" id="KW-1185">Reference proteome</keyword>
<gene>
    <name evidence="1" type="ORF">NQ318_023164</name>
</gene>
<name>A0AAV8X8I3_9CUCU</name>
<dbReference type="Proteomes" id="UP001162162">
    <property type="component" value="Unassembled WGS sequence"/>
</dbReference>
<evidence type="ECO:0000313" key="1">
    <source>
        <dbReference type="EMBL" id="KAJ8934786.1"/>
    </source>
</evidence>
<evidence type="ECO:0000313" key="2">
    <source>
        <dbReference type="Proteomes" id="UP001162162"/>
    </source>
</evidence>
<dbReference type="AlphaFoldDB" id="A0AAV8X8I3"/>
<dbReference type="EMBL" id="JAPWTK010000983">
    <property type="protein sequence ID" value="KAJ8934786.1"/>
    <property type="molecule type" value="Genomic_DNA"/>
</dbReference>
<organism evidence="1 2">
    <name type="scientific">Aromia moschata</name>
    <dbReference type="NCBI Taxonomy" id="1265417"/>
    <lineage>
        <taxon>Eukaryota</taxon>
        <taxon>Metazoa</taxon>
        <taxon>Ecdysozoa</taxon>
        <taxon>Arthropoda</taxon>
        <taxon>Hexapoda</taxon>
        <taxon>Insecta</taxon>
        <taxon>Pterygota</taxon>
        <taxon>Neoptera</taxon>
        <taxon>Endopterygota</taxon>
        <taxon>Coleoptera</taxon>
        <taxon>Polyphaga</taxon>
        <taxon>Cucujiformia</taxon>
        <taxon>Chrysomeloidea</taxon>
        <taxon>Cerambycidae</taxon>
        <taxon>Cerambycinae</taxon>
        <taxon>Callichromatini</taxon>
        <taxon>Aromia</taxon>
    </lineage>
</organism>
<proteinExistence type="predicted"/>
<protein>
    <submittedName>
        <fullName evidence="1">Uncharacterized protein</fullName>
    </submittedName>
</protein>
<sequence length="92" mass="10311">MVQLRKPPWGYLNPFRPNPSHPTLYPLLSPIALRQPTETKGNAGLQQSDRVQVRQKEPALEELSQGGNYSTLNQHKSALNTLLQSTDHPIIS</sequence>
<comment type="caution">
    <text evidence="1">The sequence shown here is derived from an EMBL/GenBank/DDBJ whole genome shotgun (WGS) entry which is preliminary data.</text>
</comment>
<reference evidence="1" key="1">
    <citation type="journal article" date="2023" name="Insect Mol. Biol.">
        <title>Genome sequencing provides insights into the evolution of gene families encoding plant cell wall-degrading enzymes in longhorned beetles.</title>
        <authorList>
            <person name="Shin N.R."/>
            <person name="Okamura Y."/>
            <person name="Kirsch R."/>
            <person name="Pauchet Y."/>
        </authorList>
    </citation>
    <scope>NUCLEOTIDE SEQUENCE</scope>
    <source>
        <strain evidence="1">AMC_N1</strain>
    </source>
</reference>